<protein>
    <submittedName>
        <fullName evidence="1">Uncharacterized protein</fullName>
    </submittedName>
</protein>
<feature type="non-terminal residue" evidence="1">
    <location>
        <position position="22"/>
    </location>
</feature>
<accession>A0A382RHA7</accession>
<name>A0A382RHA7_9ZZZZ</name>
<proteinExistence type="predicted"/>
<gene>
    <name evidence="1" type="ORF">METZ01_LOCUS348855</name>
</gene>
<organism evidence="1">
    <name type="scientific">marine metagenome</name>
    <dbReference type="NCBI Taxonomy" id="408172"/>
    <lineage>
        <taxon>unclassified sequences</taxon>
        <taxon>metagenomes</taxon>
        <taxon>ecological metagenomes</taxon>
    </lineage>
</organism>
<dbReference type="EMBL" id="UINC01121095">
    <property type="protein sequence ID" value="SVC96001.1"/>
    <property type="molecule type" value="Genomic_DNA"/>
</dbReference>
<dbReference type="AlphaFoldDB" id="A0A382RHA7"/>
<sequence>MIEVIVVLVIVGLMASVLSPAM</sequence>
<evidence type="ECO:0000313" key="1">
    <source>
        <dbReference type="EMBL" id="SVC96001.1"/>
    </source>
</evidence>
<reference evidence="1" key="1">
    <citation type="submission" date="2018-05" db="EMBL/GenBank/DDBJ databases">
        <authorList>
            <person name="Lanie J.A."/>
            <person name="Ng W.-L."/>
            <person name="Kazmierczak K.M."/>
            <person name="Andrzejewski T.M."/>
            <person name="Davidsen T.M."/>
            <person name="Wayne K.J."/>
            <person name="Tettelin H."/>
            <person name="Glass J.I."/>
            <person name="Rusch D."/>
            <person name="Podicherti R."/>
            <person name="Tsui H.-C.T."/>
            <person name="Winkler M.E."/>
        </authorList>
    </citation>
    <scope>NUCLEOTIDE SEQUENCE</scope>
</reference>